<dbReference type="InterPro" id="IPR024970">
    <property type="entry name" value="Maelstrom"/>
</dbReference>
<dbReference type="PANTHER" id="PTHR21358">
    <property type="entry name" value="PROTEIN MAELSTROM HOMOLOG"/>
    <property type="match status" value="1"/>
</dbReference>
<accession>A0A9P0BE17</accession>
<name>A0A9P0BE17_BRAAE</name>
<dbReference type="SUPFAM" id="SSF47095">
    <property type="entry name" value="HMG-box"/>
    <property type="match status" value="1"/>
</dbReference>
<comment type="similarity">
    <text evidence="3">Belongs to the maelstrom family.</text>
</comment>
<keyword evidence="4" id="KW-0217">Developmental protein</keyword>
<dbReference type="EMBL" id="OV121138">
    <property type="protein sequence ID" value="CAH0560062.1"/>
    <property type="molecule type" value="Genomic_DNA"/>
</dbReference>
<evidence type="ECO:0000256" key="2">
    <source>
        <dbReference type="ARBA" id="ARBA00004496"/>
    </source>
</evidence>
<dbReference type="Gene3D" id="1.10.30.10">
    <property type="entry name" value="High mobility group box domain"/>
    <property type="match status" value="1"/>
</dbReference>
<evidence type="ECO:0000256" key="8">
    <source>
        <dbReference type="ARBA" id="ARBA00023158"/>
    </source>
</evidence>
<keyword evidence="6" id="KW-0221">Differentiation</keyword>
<keyword evidence="7" id="KW-0238">DNA-binding</keyword>
<dbReference type="GO" id="GO:0034587">
    <property type="term" value="P:piRNA processing"/>
    <property type="evidence" value="ECO:0007669"/>
    <property type="project" value="TreeGrafter"/>
</dbReference>
<protein>
    <recommendedName>
        <fullName evidence="12">Maelstrom domain-containing protein</fullName>
    </recommendedName>
</protein>
<dbReference type="GO" id="GO:0007283">
    <property type="term" value="P:spermatogenesis"/>
    <property type="evidence" value="ECO:0007669"/>
    <property type="project" value="TreeGrafter"/>
</dbReference>
<feature type="region of interest" description="Disordered" evidence="11">
    <location>
        <begin position="456"/>
        <end position="520"/>
    </location>
</feature>
<evidence type="ECO:0000256" key="1">
    <source>
        <dbReference type="ARBA" id="ARBA00004123"/>
    </source>
</evidence>
<gene>
    <name evidence="13" type="ORF">MELIAE_LOCUS9892</name>
</gene>
<dbReference type="GO" id="GO:0007140">
    <property type="term" value="P:male meiotic nuclear division"/>
    <property type="evidence" value="ECO:0007669"/>
    <property type="project" value="TreeGrafter"/>
</dbReference>
<reference evidence="13" key="1">
    <citation type="submission" date="2021-12" db="EMBL/GenBank/DDBJ databases">
        <authorList>
            <person name="King R."/>
        </authorList>
    </citation>
    <scope>NUCLEOTIDE SEQUENCE</scope>
</reference>
<evidence type="ECO:0000313" key="14">
    <source>
        <dbReference type="Proteomes" id="UP001154078"/>
    </source>
</evidence>
<evidence type="ECO:0000256" key="6">
    <source>
        <dbReference type="ARBA" id="ARBA00022782"/>
    </source>
</evidence>
<evidence type="ECO:0000256" key="3">
    <source>
        <dbReference type="ARBA" id="ARBA00007057"/>
    </source>
</evidence>
<sequence>MAPKKQQKRNPFYYFMMEVKRNAGNEIDNNTAQEIAGAKWAKMSADEKRKYEIKAAEVRNNVSLKKYTSEGIDIEEIERKTQAERKWQEEMKTTISQDIRGAHKSGSIDTKTFFVLYINSFVYQETEDRYFPAEIGLLSFNLREGVLQENIYHSMIQPGQLPMGYFNEAMIISNEKHKIQPPSSLDTGDNTEKVFNEICEFISQRFEGGQDCPILYVKEKYMKMCQNILDSWTAQFNECYFFKVYNLQLMLNELRSTIEQTNVVMANSFGFYEISKDVYSHVSNIACEFHEIADAQISCAKSIVTRQAYVICDNCCPILEIPLIPGHHVPESTRTDRIRNSSRASTFSSKQSEITFETPRSDADTGSVISFTSRSEGWDNESVASTGTSVATLEEQFPALGQGRSNGGAGEWFSQNSNGSVRSSYSGAAGSNAGFSQLRKAAMPALLKQMKDLNFEEGTSTRSGSTNPLRYNRTWSQMSDSDSVTSEVSQSSQKPFNNAPNDFPALGGKGKARGRGGFRK</sequence>
<dbReference type="AlphaFoldDB" id="A0A9P0BE17"/>
<feature type="compositionally biased region" description="Low complexity" evidence="11">
    <location>
        <begin position="479"/>
        <end position="493"/>
    </location>
</feature>
<dbReference type="OrthoDB" id="24555at2759"/>
<proteinExistence type="inferred from homology"/>
<keyword evidence="5" id="KW-0963">Cytoplasm</keyword>
<dbReference type="GO" id="GO:0045892">
    <property type="term" value="P:negative regulation of DNA-templated transcription"/>
    <property type="evidence" value="ECO:0007669"/>
    <property type="project" value="TreeGrafter"/>
</dbReference>
<dbReference type="GO" id="GO:0060964">
    <property type="term" value="P:regulation of miRNA-mediated gene silencing"/>
    <property type="evidence" value="ECO:0007669"/>
    <property type="project" value="InterPro"/>
</dbReference>
<organism evidence="13 14">
    <name type="scientific">Brassicogethes aeneus</name>
    <name type="common">Rape pollen beetle</name>
    <name type="synonym">Meligethes aeneus</name>
    <dbReference type="NCBI Taxonomy" id="1431903"/>
    <lineage>
        <taxon>Eukaryota</taxon>
        <taxon>Metazoa</taxon>
        <taxon>Ecdysozoa</taxon>
        <taxon>Arthropoda</taxon>
        <taxon>Hexapoda</taxon>
        <taxon>Insecta</taxon>
        <taxon>Pterygota</taxon>
        <taxon>Neoptera</taxon>
        <taxon>Endopterygota</taxon>
        <taxon>Coleoptera</taxon>
        <taxon>Polyphaga</taxon>
        <taxon>Cucujiformia</taxon>
        <taxon>Nitidulidae</taxon>
        <taxon>Meligethinae</taxon>
        <taxon>Brassicogethes</taxon>
    </lineage>
</organism>
<evidence type="ECO:0000256" key="9">
    <source>
        <dbReference type="ARBA" id="ARBA00023242"/>
    </source>
</evidence>
<keyword evidence="14" id="KW-1185">Reference proteome</keyword>
<evidence type="ECO:0000256" key="7">
    <source>
        <dbReference type="ARBA" id="ARBA00023125"/>
    </source>
</evidence>
<keyword evidence="9" id="KW-0539">Nucleus</keyword>
<evidence type="ECO:0000256" key="10">
    <source>
        <dbReference type="ARBA" id="ARBA00023254"/>
    </source>
</evidence>
<evidence type="ECO:0000313" key="13">
    <source>
        <dbReference type="EMBL" id="CAH0560062.1"/>
    </source>
</evidence>
<keyword evidence="10" id="KW-0469">Meiosis</keyword>
<dbReference type="GO" id="GO:0043186">
    <property type="term" value="C:P granule"/>
    <property type="evidence" value="ECO:0007669"/>
    <property type="project" value="TreeGrafter"/>
</dbReference>
<dbReference type="InterPro" id="IPR036910">
    <property type="entry name" value="HMG_box_dom_sf"/>
</dbReference>
<dbReference type="GO" id="GO:0030154">
    <property type="term" value="P:cell differentiation"/>
    <property type="evidence" value="ECO:0007669"/>
    <property type="project" value="UniProtKB-KW"/>
</dbReference>
<dbReference type="InterPro" id="IPR039259">
    <property type="entry name" value="Protein_maelstrom"/>
</dbReference>
<dbReference type="Proteomes" id="UP001154078">
    <property type="component" value="Chromosome 7"/>
</dbReference>
<keyword evidence="8" id="KW-0943">RNA-mediated gene silencing</keyword>
<comment type="subcellular location">
    <subcellularLocation>
        <location evidence="2">Cytoplasm</location>
    </subcellularLocation>
    <subcellularLocation>
        <location evidence="1">Nucleus</location>
    </subcellularLocation>
</comment>
<dbReference type="GO" id="GO:0005634">
    <property type="term" value="C:nucleus"/>
    <property type="evidence" value="ECO:0007669"/>
    <property type="project" value="UniProtKB-SubCell"/>
</dbReference>
<evidence type="ECO:0000256" key="4">
    <source>
        <dbReference type="ARBA" id="ARBA00022473"/>
    </source>
</evidence>
<dbReference type="PANTHER" id="PTHR21358:SF4">
    <property type="entry name" value="PROTEIN MAELSTROM HOMOLOG"/>
    <property type="match status" value="1"/>
</dbReference>
<dbReference type="Pfam" id="PF13017">
    <property type="entry name" value="Maelstrom"/>
    <property type="match status" value="1"/>
</dbReference>
<dbReference type="GO" id="GO:0043565">
    <property type="term" value="F:sequence-specific DNA binding"/>
    <property type="evidence" value="ECO:0007669"/>
    <property type="project" value="TreeGrafter"/>
</dbReference>
<evidence type="ECO:0000256" key="5">
    <source>
        <dbReference type="ARBA" id="ARBA00022490"/>
    </source>
</evidence>
<feature type="compositionally biased region" description="Polar residues" evidence="11">
    <location>
        <begin position="457"/>
        <end position="478"/>
    </location>
</feature>
<evidence type="ECO:0000259" key="12">
    <source>
        <dbReference type="Pfam" id="PF13017"/>
    </source>
</evidence>
<feature type="domain" description="Maelstrom" evidence="12">
    <location>
        <begin position="126"/>
        <end position="334"/>
    </location>
</feature>
<feature type="compositionally biased region" description="Basic residues" evidence="11">
    <location>
        <begin position="510"/>
        <end position="520"/>
    </location>
</feature>
<evidence type="ECO:0000256" key="11">
    <source>
        <dbReference type="SAM" id="MobiDB-lite"/>
    </source>
</evidence>